<dbReference type="GO" id="GO:0003333">
    <property type="term" value="P:amino acid transmembrane transport"/>
    <property type="evidence" value="ECO:0007669"/>
    <property type="project" value="InterPro"/>
</dbReference>
<feature type="non-terminal residue" evidence="10">
    <location>
        <position position="1"/>
    </location>
</feature>
<feature type="transmembrane region" description="Helical" evidence="9">
    <location>
        <begin position="115"/>
        <end position="134"/>
    </location>
</feature>
<dbReference type="InParanoid" id="B8C185"/>
<evidence type="ECO:0000313" key="11">
    <source>
        <dbReference type="Proteomes" id="UP000001449"/>
    </source>
</evidence>
<protein>
    <submittedName>
        <fullName evidence="10">Amino acid transporter</fullName>
    </submittedName>
</protein>
<keyword evidence="5 9" id="KW-0812">Transmembrane</keyword>
<sequence>ILGASLIFGGTAVGAGMLALPAETIDAGFVPTIFGLILCWMFTFVTSLVVLEASWLSTCRSGGFLSISRMALGRPGEILTAILFWFLLTAIIVAYTSEGGQLVSQGVKEVALIEIAPAIGSLIFATFFASLATVGTSRVDTINRVFVLGLVATFIGLVGTGLSMVTISNLLDHSDWKSMYPTVISIGILSFGAQNVVPTLLRYLDNDPMKARQAILFGSLMPLFLYTIWEAVFLGIVGTSVLEVGNKMEVMSVLGQTGGSIVGNFVEVFSICAIGSSMAGASVSLVDFFQDALEQGGDDRRTKVLVTALALLPPVVIAYAFPDVFLIALEKAGLLGGVSLYGVIPALSI</sequence>
<name>B8C185_THAPS</name>
<dbReference type="AlphaFoldDB" id="B8C185"/>
<dbReference type="Gene3D" id="1.20.1740.10">
    <property type="entry name" value="Amino acid/polyamine transporter I"/>
    <property type="match status" value="1"/>
</dbReference>
<dbReference type="STRING" id="35128.B8C185"/>
<reference evidence="10 11" key="2">
    <citation type="journal article" date="2008" name="Nature">
        <title>The Phaeodactylum genome reveals the evolutionary history of diatom genomes.</title>
        <authorList>
            <person name="Bowler C."/>
            <person name="Allen A.E."/>
            <person name="Badger J.H."/>
            <person name="Grimwood J."/>
            <person name="Jabbari K."/>
            <person name="Kuo A."/>
            <person name="Maheswari U."/>
            <person name="Martens C."/>
            <person name="Maumus F."/>
            <person name="Otillar R.P."/>
            <person name="Rayko E."/>
            <person name="Salamov A."/>
            <person name="Vandepoele K."/>
            <person name="Beszteri B."/>
            <person name="Gruber A."/>
            <person name="Heijde M."/>
            <person name="Katinka M."/>
            <person name="Mock T."/>
            <person name="Valentin K."/>
            <person name="Verret F."/>
            <person name="Berges J.A."/>
            <person name="Brownlee C."/>
            <person name="Cadoret J.P."/>
            <person name="Chiovitti A."/>
            <person name="Choi C.J."/>
            <person name="Coesel S."/>
            <person name="De Martino A."/>
            <person name="Detter J.C."/>
            <person name="Durkin C."/>
            <person name="Falciatore A."/>
            <person name="Fournet J."/>
            <person name="Haruta M."/>
            <person name="Huysman M.J."/>
            <person name="Jenkins B.D."/>
            <person name="Jiroutova K."/>
            <person name="Jorgensen R.E."/>
            <person name="Joubert Y."/>
            <person name="Kaplan A."/>
            <person name="Kroger N."/>
            <person name="Kroth P.G."/>
            <person name="La Roche J."/>
            <person name="Lindquist E."/>
            <person name="Lommer M."/>
            <person name="Martin-Jezequel V."/>
            <person name="Lopez P.J."/>
            <person name="Lucas S."/>
            <person name="Mangogna M."/>
            <person name="McGinnis K."/>
            <person name="Medlin L.K."/>
            <person name="Montsant A."/>
            <person name="Oudot-Le Secq M.P."/>
            <person name="Napoli C."/>
            <person name="Obornik M."/>
            <person name="Parker M.S."/>
            <person name="Petit J.L."/>
            <person name="Porcel B.M."/>
            <person name="Poulsen N."/>
            <person name="Robison M."/>
            <person name="Rychlewski L."/>
            <person name="Rynearson T.A."/>
            <person name="Schmutz J."/>
            <person name="Shapiro H."/>
            <person name="Siaut M."/>
            <person name="Stanley M."/>
            <person name="Sussman M.R."/>
            <person name="Taylor A.R."/>
            <person name="Vardi A."/>
            <person name="von Dassow P."/>
            <person name="Vyverman W."/>
            <person name="Willis A."/>
            <person name="Wyrwicz L.S."/>
            <person name="Rokhsar D.S."/>
            <person name="Weissenbach J."/>
            <person name="Armbrust E.V."/>
            <person name="Green B.R."/>
            <person name="Van de Peer Y."/>
            <person name="Grigoriev I.V."/>
        </authorList>
    </citation>
    <scope>NUCLEOTIDE SEQUENCE [LARGE SCALE GENOMIC DNA]</scope>
    <source>
        <strain evidence="10 11">CCMP1335</strain>
    </source>
</reference>
<feature type="transmembrane region" description="Helical" evidence="9">
    <location>
        <begin position="179"/>
        <end position="203"/>
    </location>
</feature>
<feature type="non-terminal residue" evidence="10">
    <location>
        <position position="349"/>
    </location>
</feature>
<evidence type="ECO:0000256" key="2">
    <source>
        <dbReference type="ARBA" id="ARBA00022448"/>
    </source>
</evidence>
<organism evidence="10 11">
    <name type="scientific">Thalassiosira pseudonana</name>
    <name type="common">Marine diatom</name>
    <name type="synonym">Cyclotella nana</name>
    <dbReference type="NCBI Taxonomy" id="35128"/>
    <lineage>
        <taxon>Eukaryota</taxon>
        <taxon>Sar</taxon>
        <taxon>Stramenopiles</taxon>
        <taxon>Ochrophyta</taxon>
        <taxon>Bacillariophyta</taxon>
        <taxon>Coscinodiscophyceae</taxon>
        <taxon>Thalassiosirophycidae</taxon>
        <taxon>Thalassiosirales</taxon>
        <taxon>Thalassiosiraceae</taxon>
        <taxon>Thalassiosira</taxon>
    </lineage>
</organism>
<dbReference type="InterPro" id="IPR013059">
    <property type="entry name" value="Trp_tyr_transpt"/>
</dbReference>
<comment type="subcellular location">
    <subcellularLocation>
        <location evidence="1">Cell inner membrane</location>
        <topology evidence="1">Multi-pass membrane protein</topology>
    </subcellularLocation>
</comment>
<evidence type="ECO:0000256" key="5">
    <source>
        <dbReference type="ARBA" id="ARBA00022692"/>
    </source>
</evidence>
<feature type="transmembrane region" description="Helical" evidence="9">
    <location>
        <begin position="146"/>
        <end position="167"/>
    </location>
</feature>
<dbReference type="eggNOG" id="ENOG502QSPD">
    <property type="taxonomic scope" value="Eukaryota"/>
</dbReference>
<dbReference type="Proteomes" id="UP000001449">
    <property type="component" value="Chromosome 4"/>
</dbReference>
<keyword evidence="3" id="KW-1003">Cell membrane</keyword>
<feature type="transmembrane region" description="Helical" evidence="9">
    <location>
        <begin position="31"/>
        <end position="57"/>
    </location>
</feature>
<evidence type="ECO:0000256" key="7">
    <source>
        <dbReference type="ARBA" id="ARBA00022989"/>
    </source>
</evidence>
<keyword evidence="11" id="KW-1185">Reference proteome</keyword>
<feature type="transmembrane region" description="Helical" evidence="9">
    <location>
        <begin position="78"/>
        <end position="95"/>
    </location>
</feature>
<keyword evidence="2" id="KW-0813">Transport</keyword>
<dbReference type="RefSeq" id="XP_002289660.1">
    <property type="nucleotide sequence ID" value="XM_002289624.1"/>
</dbReference>
<evidence type="ECO:0000256" key="6">
    <source>
        <dbReference type="ARBA" id="ARBA00022970"/>
    </source>
</evidence>
<evidence type="ECO:0000256" key="4">
    <source>
        <dbReference type="ARBA" id="ARBA00022519"/>
    </source>
</evidence>
<keyword evidence="4" id="KW-0997">Cell inner membrane</keyword>
<dbReference type="PRINTS" id="PR00166">
    <property type="entry name" value="AROAAPRMEASE"/>
</dbReference>
<keyword evidence="7 9" id="KW-1133">Transmembrane helix</keyword>
<evidence type="ECO:0000256" key="9">
    <source>
        <dbReference type="SAM" id="Phobius"/>
    </source>
</evidence>
<dbReference type="KEGG" id="tps:THAPSDRAFT_262078"/>
<keyword evidence="8 9" id="KW-0472">Membrane</keyword>
<dbReference type="GO" id="GO:0005886">
    <property type="term" value="C:plasma membrane"/>
    <property type="evidence" value="ECO:0007669"/>
    <property type="project" value="UniProtKB-SubCell"/>
</dbReference>
<reference evidence="10 11" key="1">
    <citation type="journal article" date="2004" name="Science">
        <title>The genome of the diatom Thalassiosira pseudonana: ecology, evolution, and metabolism.</title>
        <authorList>
            <person name="Armbrust E.V."/>
            <person name="Berges J.A."/>
            <person name="Bowler C."/>
            <person name="Green B.R."/>
            <person name="Martinez D."/>
            <person name="Putnam N.H."/>
            <person name="Zhou S."/>
            <person name="Allen A.E."/>
            <person name="Apt K.E."/>
            <person name="Bechner M."/>
            <person name="Brzezinski M.A."/>
            <person name="Chaal B.K."/>
            <person name="Chiovitti A."/>
            <person name="Davis A.K."/>
            <person name="Demarest M.S."/>
            <person name="Detter J.C."/>
            <person name="Glavina T."/>
            <person name="Goodstein D."/>
            <person name="Hadi M.Z."/>
            <person name="Hellsten U."/>
            <person name="Hildebrand M."/>
            <person name="Jenkins B.D."/>
            <person name="Jurka J."/>
            <person name="Kapitonov V.V."/>
            <person name="Kroger N."/>
            <person name="Lau W.W."/>
            <person name="Lane T.W."/>
            <person name="Larimer F.W."/>
            <person name="Lippmeier J.C."/>
            <person name="Lucas S."/>
            <person name="Medina M."/>
            <person name="Montsant A."/>
            <person name="Obornik M."/>
            <person name="Parker M.S."/>
            <person name="Palenik B."/>
            <person name="Pazour G.J."/>
            <person name="Richardson P.M."/>
            <person name="Rynearson T.A."/>
            <person name="Saito M.A."/>
            <person name="Schwartz D.C."/>
            <person name="Thamatrakoln K."/>
            <person name="Valentin K."/>
            <person name="Vardi A."/>
            <person name="Wilkerson F.P."/>
            <person name="Rokhsar D.S."/>
        </authorList>
    </citation>
    <scope>NUCLEOTIDE SEQUENCE [LARGE SCALE GENOMIC DNA]</scope>
    <source>
        <strain evidence="10 11">CCMP1335</strain>
    </source>
</reference>
<gene>
    <name evidence="10" type="ORF">THAPSDRAFT_262078</name>
</gene>
<dbReference type="EMBL" id="CM000641">
    <property type="protein sequence ID" value="EED93197.1"/>
    <property type="molecule type" value="Genomic_DNA"/>
</dbReference>
<feature type="transmembrane region" description="Helical" evidence="9">
    <location>
        <begin position="304"/>
        <end position="321"/>
    </location>
</feature>
<accession>B8C185</accession>
<dbReference type="InterPro" id="IPR018227">
    <property type="entry name" value="Amino_acid_transport_2"/>
</dbReference>
<dbReference type="OMA" id="PHIHQVN"/>
<dbReference type="GO" id="GO:0009706">
    <property type="term" value="C:chloroplast inner membrane"/>
    <property type="evidence" value="ECO:0000318"/>
    <property type="project" value="GO_Central"/>
</dbReference>
<keyword evidence="6" id="KW-0029">Amino-acid transport</keyword>
<evidence type="ECO:0000256" key="3">
    <source>
        <dbReference type="ARBA" id="ARBA00022475"/>
    </source>
</evidence>
<dbReference type="PANTHER" id="PTHR32195">
    <property type="entry name" value="OS07G0662800 PROTEIN"/>
    <property type="match status" value="1"/>
</dbReference>
<feature type="transmembrane region" description="Helical" evidence="9">
    <location>
        <begin position="215"/>
        <end position="241"/>
    </location>
</feature>
<evidence type="ECO:0000256" key="8">
    <source>
        <dbReference type="ARBA" id="ARBA00023136"/>
    </source>
</evidence>
<feature type="transmembrane region" description="Helical" evidence="9">
    <location>
        <begin position="261"/>
        <end position="283"/>
    </location>
</feature>
<dbReference type="PANTHER" id="PTHR32195:SF26">
    <property type="entry name" value="TRYPTOPHAN OR TYROSINE TRANSPORTER PROTEIN"/>
    <property type="match status" value="1"/>
</dbReference>
<dbReference type="PaxDb" id="35128-Thaps262078"/>
<dbReference type="HOGENOM" id="CLU_038102_1_0_1"/>
<dbReference type="GO" id="GO:0015173">
    <property type="term" value="F:aromatic amino acid transmembrane transporter activity"/>
    <property type="evidence" value="ECO:0007669"/>
    <property type="project" value="InterPro"/>
</dbReference>
<dbReference type="GeneID" id="7447451"/>
<evidence type="ECO:0000256" key="1">
    <source>
        <dbReference type="ARBA" id="ARBA00004429"/>
    </source>
</evidence>
<proteinExistence type="predicted"/>
<dbReference type="Pfam" id="PF03222">
    <property type="entry name" value="Trp_Tyr_perm"/>
    <property type="match status" value="1"/>
</dbReference>
<evidence type="ECO:0000313" key="10">
    <source>
        <dbReference type="EMBL" id="EED93197.1"/>
    </source>
</evidence>